<dbReference type="SUPFAM" id="SSF53098">
    <property type="entry name" value="Ribonuclease H-like"/>
    <property type="match status" value="1"/>
</dbReference>
<evidence type="ECO:0000259" key="3">
    <source>
        <dbReference type="Pfam" id="PF25597"/>
    </source>
</evidence>
<dbReference type="InterPro" id="IPR054722">
    <property type="entry name" value="PolX-like_BBD"/>
</dbReference>
<feature type="domain" description="Retroviral polymerase SH3-like" evidence="3">
    <location>
        <begin position="351"/>
        <end position="407"/>
    </location>
</feature>
<protein>
    <recommendedName>
        <fullName evidence="5">Retrovirus-related Pol polyprotein from transposon TNT 1-94</fullName>
    </recommendedName>
</protein>
<feature type="domain" description="Retrovirus-related Pol polyprotein from transposon TNT 1-94-like beta-barrel" evidence="2">
    <location>
        <begin position="210"/>
        <end position="269"/>
    </location>
</feature>
<accession>A5AM57</accession>
<dbReference type="Pfam" id="PF22936">
    <property type="entry name" value="Pol_BBD"/>
    <property type="match status" value="1"/>
</dbReference>
<dbReference type="MEROPS" id="A11.002"/>
<gene>
    <name evidence="4" type="ORF">VITISV_025494</name>
</gene>
<dbReference type="InterPro" id="IPR057670">
    <property type="entry name" value="SH3_retrovirus"/>
</dbReference>
<reference evidence="4" key="1">
    <citation type="journal article" date="2007" name="PLoS ONE">
        <title>The first genome sequence of an elite grapevine cultivar (Pinot noir Vitis vinifera L.): coping with a highly heterozygous genome.</title>
        <authorList>
            <person name="Velasco R."/>
            <person name="Zharkikh A."/>
            <person name="Troggio M."/>
            <person name="Cartwright D.A."/>
            <person name="Cestaro A."/>
            <person name="Pruss D."/>
            <person name="Pindo M."/>
            <person name="FitzGerald L.M."/>
            <person name="Vezzulli S."/>
            <person name="Reid J."/>
            <person name="Malacarne G."/>
            <person name="Iliev D."/>
            <person name="Coppola G."/>
            <person name="Wardell B."/>
            <person name="Micheletti D."/>
            <person name="Macalma T."/>
            <person name="Facci M."/>
            <person name="Mitchell J.T."/>
            <person name="Perazzolli M."/>
            <person name="Eldredge G."/>
            <person name="Gatto P."/>
            <person name="Oyzerski R."/>
            <person name="Moretto M."/>
            <person name="Gutin N."/>
            <person name="Stefanini M."/>
            <person name="Chen Y."/>
            <person name="Segala C."/>
            <person name="Davenport C."/>
            <person name="Dematte L."/>
            <person name="Mraz A."/>
            <person name="Battilana J."/>
            <person name="Stormo K."/>
            <person name="Costa F."/>
            <person name="Tao Q."/>
            <person name="Si-Ammour A."/>
            <person name="Harkins T."/>
            <person name="Lackey A."/>
            <person name="Perbost C."/>
            <person name="Taillon B."/>
            <person name="Stella A."/>
            <person name="Solovyev V."/>
            <person name="Fawcett J.A."/>
            <person name="Sterck L."/>
            <person name="Vandepoele K."/>
            <person name="Grando S.M."/>
            <person name="Toppo S."/>
            <person name="Moser C."/>
            <person name="Lanchbury J."/>
            <person name="Bogden R."/>
            <person name="Skolnick M."/>
            <person name="Sgaramella V."/>
            <person name="Bhatnagar S.K."/>
            <person name="Fontana P."/>
            <person name="Gutin A."/>
            <person name="Van de Peer Y."/>
            <person name="Salamini F."/>
            <person name="Viola R."/>
        </authorList>
    </citation>
    <scope>NUCLEOTIDE SEQUENCE</scope>
</reference>
<dbReference type="Pfam" id="PF14223">
    <property type="entry name" value="Retrotran_gag_2"/>
    <property type="match status" value="1"/>
</dbReference>
<keyword evidence="1" id="KW-0378">Hydrolase</keyword>
<organism evidence="4">
    <name type="scientific">Vitis vinifera</name>
    <name type="common">Grape</name>
    <dbReference type="NCBI Taxonomy" id="29760"/>
    <lineage>
        <taxon>Eukaryota</taxon>
        <taxon>Viridiplantae</taxon>
        <taxon>Streptophyta</taxon>
        <taxon>Embryophyta</taxon>
        <taxon>Tracheophyta</taxon>
        <taxon>Spermatophyta</taxon>
        <taxon>Magnoliopsida</taxon>
        <taxon>eudicotyledons</taxon>
        <taxon>Gunneridae</taxon>
        <taxon>Pentapetalae</taxon>
        <taxon>rosids</taxon>
        <taxon>Vitales</taxon>
        <taxon>Vitaceae</taxon>
        <taxon>Viteae</taxon>
        <taxon>Vitis</taxon>
    </lineage>
</organism>
<name>A5AM57_VITVI</name>
<dbReference type="InterPro" id="IPR012337">
    <property type="entry name" value="RNaseH-like_sf"/>
</dbReference>
<keyword evidence="1" id="KW-0645">Protease</keyword>
<evidence type="ECO:0000313" key="4">
    <source>
        <dbReference type="EMBL" id="CAN69199.1"/>
    </source>
</evidence>
<dbReference type="PANTHER" id="PTHR42648:SF28">
    <property type="entry name" value="TRANSPOSON-ENCODED PROTEIN WITH RIBONUCLEASE H-LIKE AND RETROVIRUS ZINC FINGER-LIKE DOMAINS"/>
    <property type="match status" value="1"/>
</dbReference>
<evidence type="ECO:0008006" key="5">
    <source>
        <dbReference type="Google" id="ProtNLM"/>
    </source>
</evidence>
<dbReference type="InterPro" id="IPR036397">
    <property type="entry name" value="RNaseH_sf"/>
</dbReference>
<proteinExistence type="predicted"/>
<dbReference type="EMBL" id="AM429929">
    <property type="protein sequence ID" value="CAN69199.1"/>
    <property type="molecule type" value="Genomic_DNA"/>
</dbReference>
<dbReference type="Gene3D" id="3.30.420.10">
    <property type="entry name" value="Ribonuclease H-like superfamily/Ribonuclease H"/>
    <property type="match status" value="1"/>
</dbReference>
<dbReference type="InterPro" id="IPR039537">
    <property type="entry name" value="Retrotran_Ty1/copia-like"/>
</dbReference>
<dbReference type="PANTHER" id="PTHR42648">
    <property type="entry name" value="TRANSPOSASE, PUTATIVE-RELATED"/>
    <property type="match status" value="1"/>
</dbReference>
<dbReference type="GO" id="GO:0008233">
    <property type="term" value="F:peptidase activity"/>
    <property type="evidence" value="ECO:0007669"/>
    <property type="project" value="UniProtKB-KW"/>
</dbReference>
<evidence type="ECO:0000256" key="1">
    <source>
        <dbReference type="ARBA" id="ARBA00022670"/>
    </source>
</evidence>
<dbReference type="Pfam" id="PF25597">
    <property type="entry name" value="SH3_retrovirus"/>
    <property type="match status" value="1"/>
</dbReference>
<dbReference type="GO" id="GO:0006508">
    <property type="term" value="P:proteolysis"/>
    <property type="evidence" value="ECO:0007669"/>
    <property type="project" value="UniProtKB-KW"/>
</dbReference>
<dbReference type="AlphaFoldDB" id="A5AM57"/>
<evidence type="ECO:0000259" key="2">
    <source>
        <dbReference type="Pfam" id="PF22936"/>
    </source>
</evidence>
<dbReference type="GO" id="GO:0003676">
    <property type="term" value="F:nucleic acid binding"/>
    <property type="evidence" value="ECO:0007669"/>
    <property type="project" value="InterPro"/>
</dbReference>
<sequence>MPMSLQSPSPAEKKITAGASTCAPEISSCSTFMSITQYKKRSASPPRAPKPSGVRGFQSLNLLHCTVERARKFSEILKGVKWFNLSGFLEVLRKVFHEKTIARVWKKLEGLYRTRALPNHIYLKEHLYGFKIEESKPIDDALDEFNKLVLDLESLDFKVEDEDKAIILLNSLPKSLKHFKETLKYGRDAITFDDVQNALNAKVAPIICVQEINGGKILLGNNMSCSVVGIGTVAINMFDGMTRTLKEVRHAPDLKRNLIYLRTLDESGYNFKVEIGKLTISKAKRMNRTLLDGVRCMLYSSGLSKHFWGEAVMTTCYLVNRTPSSAIDLKTLEELWSGKPSNYDHLRIFGCTTYVHQSEGKLVTRSIKCIFLGYPEGVKGYKLWNKESSGVKIIISRDVVFNENEMLFMRTNTAGIKKDSKNKSLTLDKDHFKFEVELSSQDGHDQQNDLAHGGLETKGTKVIGSNVEGGVGTNSQEAGLDYLLSRDRAKRNIKPPDKFGFADLIAYALLTTMEYEESEPLSYQEAINNNEAMSEEFESL</sequence>